<sequence>MITLNAEKKYINLLLYLLLIAFVLVTYTLDLYPAAHQIDYSDEQSFTITKKGMLHSEQHKVIKTEESTLKVALIDYEVNFLKALWLAGIIVFSMFFINLVNLLEQGSIKPALIISAIYIVIFIGALFVYIDRFLFVNEVIKKLIV</sequence>
<accession>A0A1I6APB7</accession>
<dbReference type="AlphaFoldDB" id="A0A1I6APB7"/>
<organism evidence="2 3">
    <name type="scientific">Psychrobacillus psychrotolerans</name>
    <dbReference type="NCBI Taxonomy" id="126156"/>
    <lineage>
        <taxon>Bacteria</taxon>
        <taxon>Bacillati</taxon>
        <taxon>Bacillota</taxon>
        <taxon>Bacilli</taxon>
        <taxon>Bacillales</taxon>
        <taxon>Bacillaceae</taxon>
        <taxon>Psychrobacillus</taxon>
    </lineage>
</organism>
<reference evidence="3" key="1">
    <citation type="submission" date="2016-10" db="EMBL/GenBank/DDBJ databases">
        <authorList>
            <person name="Varghese N."/>
            <person name="Submissions S."/>
        </authorList>
    </citation>
    <scope>NUCLEOTIDE SEQUENCE [LARGE SCALE GENOMIC DNA]</scope>
    <source>
        <strain evidence="3">DSM 11706</strain>
    </source>
</reference>
<gene>
    <name evidence="2" type="ORF">SAMN05421670_3532</name>
</gene>
<evidence type="ECO:0000313" key="3">
    <source>
        <dbReference type="Proteomes" id="UP000198734"/>
    </source>
</evidence>
<dbReference type="Proteomes" id="UP000198734">
    <property type="component" value="Unassembled WGS sequence"/>
</dbReference>
<keyword evidence="1" id="KW-1133">Transmembrane helix</keyword>
<keyword evidence="1" id="KW-0472">Membrane</keyword>
<proteinExistence type="predicted"/>
<dbReference type="STRING" id="126156.SAMN05421670_3532"/>
<keyword evidence="3" id="KW-1185">Reference proteome</keyword>
<evidence type="ECO:0000256" key="1">
    <source>
        <dbReference type="SAM" id="Phobius"/>
    </source>
</evidence>
<feature type="transmembrane region" description="Helical" evidence="1">
    <location>
        <begin position="12"/>
        <end position="29"/>
    </location>
</feature>
<protein>
    <submittedName>
        <fullName evidence="2">Uncharacterized protein</fullName>
    </submittedName>
</protein>
<dbReference type="EMBL" id="FOXU01000008">
    <property type="protein sequence ID" value="SFQ70452.1"/>
    <property type="molecule type" value="Genomic_DNA"/>
</dbReference>
<dbReference type="RefSeq" id="WP_093538163.1">
    <property type="nucleotide sequence ID" value="NZ_FOXU01000008.1"/>
</dbReference>
<feature type="transmembrane region" description="Helical" evidence="1">
    <location>
        <begin position="110"/>
        <end position="130"/>
    </location>
</feature>
<feature type="transmembrane region" description="Helical" evidence="1">
    <location>
        <begin position="83"/>
        <end position="103"/>
    </location>
</feature>
<name>A0A1I6APB7_9BACI</name>
<keyword evidence="1" id="KW-0812">Transmembrane</keyword>
<dbReference type="OrthoDB" id="9966054at2"/>
<evidence type="ECO:0000313" key="2">
    <source>
        <dbReference type="EMBL" id="SFQ70452.1"/>
    </source>
</evidence>